<dbReference type="InterPro" id="IPR018971">
    <property type="entry name" value="DUF1997"/>
</dbReference>
<dbReference type="STRING" id="3827.A0A1S2XK25"/>
<evidence type="ECO:0000313" key="2">
    <source>
        <dbReference type="RefSeq" id="XP_004489412.1"/>
    </source>
</evidence>
<dbReference type="GeneID" id="101493788"/>
<evidence type="ECO:0000313" key="1">
    <source>
        <dbReference type="Proteomes" id="UP000087171"/>
    </source>
</evidence>
<dbReference type="eggNOG" id="ENOG502QSJN">
    <property type="taxonomic scope" value="Eukaryota"/>
</dbReference>
<dbReference type="PANTHER" id="PTHR34133">
    <property type="entry name" value="OS07G0633000 PROTEIN"/>
    <property type="match status" value="1"/>
</dbReference>
<dbReference type="PaxDb" id="3827-XP_004489412.1"/>
<dbReference type="OrthoDB" id="496281at2759"/>
<dbReference type="RefSeq" id="XP_004489412.1">
    <property type="nucleotide sequence ID" value="XM_004489355.3"/>
</dbReference>
<name>A0A1S2XK25_CICAR</name>
<dbReference type="KEGG" id="cam:101493788"/>
<sequence>MACIFFSSQPFFSIGINSLKKHKLHHQYYCCAKIGPGSNNFENRITSSFSYKNSVGVPLNELPWASFDQYIEDKGRVIQAIFAEKSTSKQINEEEWRVKMNPMQVLFVRCQPIIHITARCISKAQDYPHETPRHITKLLEVQITRCVFEDLHADYMPLGLNINAKGALYLERNGRHNLMKNQFNITLSFVVPLLLKWVPQNVLQNILQSVLKNYVEDICNKGISIRLLADYNAFKRNMLKKKA</sequence>
<protein>
    <submittedName>
        <fullName evidence="2">Uncharacterized protein LOC101493788</fullName>
    </submittedName>
</protein>
<reference evidence="2" key="2">
    <citation type="submission" date="2025-08" db="UniProtKB">
        <authorList>
            <consortium name="RefSeq"/>
        </authorList>
    </citation>
    <scope>IDENTIFICATION</scope>
    <source>
        <tissue evidence="2">Etiolated seedlings</tissue>
    </source>
</reference>
<keyword evidence="1" id="KW-1185">Reference proteome</keyword>
<organism evidence="1 2">
    <name type="scientific">Cicer arietinum</name>
    <name type="common">Chickpea</name>
    <name type="synonym">Garbanzo</name>
    <dbReference type="NCBI Taxonomy" id="3827"/>
    <lineage>
        <taxon>Eukaryota</taxon>
        <taxon>Viridiplantae</taxon>
        <taxon>Streptophyta</taxon>
        <taxon>Embryophyta</taxon>
        <taxon>Tracheophyta</taxon>
        <taxon>Spermatophyta</taxon>
        <taxon>Magnoliopsida</taxon>
        <taxon>eudicotyledons</taxon>
        <taxon>Gunneridae</taxon>
        <taxon>Pentapetalae</taxon>
        <taxon>rosids</taxon>
        <taxon>fabids</taxon>
        <taxon>Fabales</taxon>
        <taxon>Fabaceae</taxon>
        <taxon>Papilionoideae</taxon>
        <taxon>50 kb inversion clade</taxon>
        <taxon>NPAAA clade</taxon>
        <taxon>Hologalegina</taxon>
        <taxon>IRL clade</taxon>
        <taxon>Cicereae</taxon>
        <taxon>Cicer</taxon>
    </lineage>
</organism>
<gene>
    <name evidence="2" type="primary">LOC101493788</name>
</gene>
<reference evidence="1" key="1">
    <citation type="journal article" date="2013" name="Nat. Biotechnol.">
        <title>Draft genome sequence of chickpea (Cicer arietinum) provides a resource for trait improvement.</title>
        <authorList>
            <person name="Varshney R.K."/>
            <person name="Song C."/>
            <person name="Saxena R.K."/>
            <person name="Azam S."/>
            <person name="Yu S."/>
            <person name="Sharpe A.G."/>
            <person name="Cannon S."/>
            <person name="Baek J."/>
            <person name="Rosen B.D."/>
            <person name="Tar'an B."/>
            <person name="Millan T."/>
            <person name="Zhang X."/>
            <person name="Ramsay L.D."/>
            <person name="Iwata A."/>
            <person name="Wang Y."/>
            <person name="Nelson W."/>
            <person name="Farmer A.D."/>
            <person name="Gaur P.M."/>
            <person name="Soderlund C."/>
            <person name="Penmetsa R.V."/>
            <person name="Xu C."/>
            <person name="Bharti A.K."/>
            <person name="He W."/>
            <person name="Winter P."/>
            <person name="Zhao S."/>
            <person name="Hane J.K."/>
            <person name="Carrasquilla-Garcia N."/>
            <person name="Condie J.A."/>
            <person name="Upadhyaya H.D."/>
            <person name="Luo M.C."/>
            <person name="Thudi M."/>
            <person name="Gowda C.L."/>
            <person name="Singh N.P."/>
            <person name="Lichtenzveig J."/>
            <person name="Gali K.K."/>
            <person name="Rubio J."/>
            <person name="Nadarajan N."/>
            <person name="Dolezel J."/>
            <person name="Bansal K.C."/>
            <person name="Xu X."/>
            <person name="Edwards D."/>
            <person name="Zhang G."/>
            <person name="Kahl G."/>
            <person name="Gil J."/>
            <person name="Singh K.B."/>
            <person name="Datta S.K."/>
            <person name="Jackson S.A."/>
            <person name="Wang J."/>
            <person name="Cook D.R."/>
        </authorList>
    </citation>
    <scope>NUCLEOTIDE SEQUENCE [LARGE SCALE GENOMIC DNA]</scope>
    <source>
        <strain evidence="1">cv. CDC Frontier</strain>
    </source>
</reference>
<proteinExistence type="predicted"/>
<dbReference type="AlphaFoldDB" id="A0A1S2XK25"/>
<dbReference type="Proteomes" id="UP000087171">
    <property type="component" value="Chromosome Ca2"/>
</dbReference>
<accession>A0A1S2XK25</accession>
<dbReference type="Pfam" id="PF09366">
    <property type="entry name" value="DUF1997"/>
    <property type="match status" value="1"/>
</dbReference>
<dbReference type="PANTHER" id="PTHR34133:SF8">
    <property type="entry name" value="OS07G0633000 PROTEIN"/>
    <property type="match status" value="1"/>
</dbReference>